<dbReference type="SUPFAM" id="SSF56349">
    <property type="entry name" value="DNA breaking-rejoining enzymes"/>
    <property type="match status" value="1"/>
</dbReference>
<dbReference type="Pfam" id="PF14659">
    <property type="entry name" value="Phage_int_SAM_3"/>
    <property type="match status" value="1"/>
</dbReference>
<evidence type="ECO:0000256" key="3">
    <source>
        <dbReference type="ARBA" id="ARBA00023172"/>
    </source>
</evidence>
<evidence type="ECO:0000313" key="6">
    <source>
        <dbReference type="EMBL" id="CAB4837122.1"/>
    </source>
</evidence>
<dbReference type="PROSITE" id="PS51898">
    <property type="entry name" value="TYR_RECOMBINASE"/>
    <property type="match status" value="1"/>
</dbReference>
<organism evidence="6">
    <name type="scientific">freshwater metagenome</name>
    <dbReference type="NCBI Taxonomy" id="449393"/>
    <lineage>
        <taxon>unclassified sequences</taxon>
        <taxon>metagenomes</taxon>
        <taxon>ecological metagenomes</taxon>
    </lineage>
</organism>
<dbReference type="EMBL" id="CAFAHD010000006">
    <property type="protein sequence ID" value="CAB4837122.1"/>
    <property type="molecule type" value="Genomic_DNA"/>
</dbReference>
<gene>
    <name evidence="6" type="ORF">UFOPK3227_00131</name>
</gene>
<protein>
    <submittedName>
        <fullName evidence="6">Unannotated protein</fullName>
    </submittedName>
</protein>
<dbReference type="Gene3D" id="1.10.150.130">
    <property type="match status" value="1"/>
</dbReference>
<dbReference type="GO" id="GO:0006310">
    <property type="term" value="P:DNA recombination"/>
    <property type="evidence" value="ECO:0007669"/>
    <property type="project" value="UniProtKB-KW"/>
</dbReference>
<dbReference type="GO" id="GO:0015074">
    <property type="term" value="P:DNA integration"/>
    <property type="evidence" value="ECO:0007669"/>
    <property type="project" value="UniProtKB-KW"/>
</dbReference>
<keyword evidence="1" id="KW-0229">DNA integration</keyword>
<keyword evidence="3" id="KW-0233">DNA recombination</keyword>
<dbReference type="InterPro" id="IPR011010">
    <property type="entry name" value="DNA_brk_join_enz"/>
</dbReference>
<dbReference type="AlphaFoldDB" id="A0A6J7AVW6"/>
<feature type="domain" description="Tyr recombinase" evidence="4">
    <location>
        <begin position="181"/>
        <end position="378"/>
    </location>
</feature>
<dbReference type="PANTHER" id="PTHR30349:SF91">
    <property type="entry name" value="INTA PROTEIN"/>
    <property type="match status" value="1"/>
</dbReference>
<dbReference type="InterPro" id="IPR013762">
    <property type="entry name" value="Integrase-like_cat_sf"/>
</dbReference>
<sequence>MAFAIGIWNGIDMSKKANGQGYTFKVGSSFRTVIKHNGYVVTAMARTAQESRQLAKAKLSQLPSIKRTQDSESLEKLKLADYLLNWLDNEHKHNIAHSTYKRYHSLSVNHINPLIGNYQIGKLTPKIITWLLSQMRNSGQSVRSLQQARALLSIALGEAENLGSIQSNPVRKVKNPQLTERQISPLTLEEVKRLLKTYEGTYLSARLHMALICGLRQGEALGLRWQDVDLETGLIQIRTQIQIIDGKQAFSSLKTERSRRSLVLTELTRNALLTHKSLVEEMFAKADGDWEDWDLVFPRNNGTPRSAQTDYDDWQKALKLCGITPKRLHDARHTAATIMYSQGIGIETISRSLGHSSSAITSRLYVHSAEEPMRDSAERVSRALQN</sequence>
<dbReference type="PANTHER" id="PTHR30349">
    <property type="entry name" value="PHAGE INTEGRASE-RELATED"/>
    <property type="match status" value="1"/>
</dbReference>
<dbReference type="InterPro" id="IPR002104">
    <property type="entry name" value="Integrase_catalytic"/>
</dbReference>
<proteinExistence type="predicted"/>
<dbReference type="InterPro" id="IPR050090">
    <property type="entry name" value="Tyrosine_recombinase_XerCD"/>
</dbReference>
<dbReference type="InterPro" id="IPR010998">
    <property type="entry name" value="Integrase_recombinase_N"/>
</dbReference>
<dbReference type="Gene3D" id="1.10.443.10">
    <property type="entry name" value="Intergrase catalytic core"/>
    <property type="match status" value="1"/>
</dbReference>
<accession>A0A6J7AVW6</accession>
<dbReference type="InterPro" id="IPR044068">
    <property type="entry name" value="CB"/>
</dbReference>
<dbReference type="GO" id="GO:0003677">
    <property type="term" value="F:DNA binding"/>
    <property type="evidence" value="ECO:0007669"/>
    <property type="project" value="UniProtKB-KW"/>
</dbReference>
<evidence type="ECO:0000256" key="2">
    <source>
        <dbReference type="ARBA" id="ARBA00023125"/>
    </source>
</evidence>
<evidence type="ECO:0000256" key="1">
    <source>
        <dbReference type="ARBA" id="ARBA00022908"/>
    </source>
</evidence>
<name>A0A6J7AVW6_9ZZZZ</name>
<dbReference type="CDD" id="cd01189">
    <property type="entry name" value="INT_ICEBs1_C_like"/>
    <property type="match status" value="1"/>
</dbReference>
<evidence type="ECO:0000259" key="5">
    <source>
        <dbReference type="PROSITE" id="PS51900"/>
    </source>
</evidence>
<dbReference type="InterPro" id="IPR004107">
    <property type="entry name" value="Integrase_SAM-like_N"/>
</dbReference>
<keyword evidence="2" id="KW-0238">DNA-binding</keyword>
<dbReference type="PROSITE" id="PS51900">
    <property type="entry name" value="CB"/>
    <property type="match status" value="1"/>
</dbReference>
<feature type="domain" description="Core-binding (CB)" evidence="5">
    <location>
        <begin position="74"/>
        <end position="160"/>
    </location>
</feature>
<dbReference type="Pfam" id="PF00589">
    <property type="entry name" value="Phage_integrase"/>
    <property type="match status" value="1"/>
</dbReference>
<evidence type="ECO:0000259" key="4">
    <source>
        <dbReference type="PROSITE" id="PS51898"/>
    </source>
</evidence>
<reference evidence="6" key="1">
    <citation type="submission" date="2020-05" db="EMBL/GenBank/DDBJ databases">
        <authorList>
            <person name="Chiriac C."/>
            <person name="Salcher M."/>
            <person name="Ghai R."/>
            <person name="Kavagutti S V."/>
        </authorList>
    </citation>
    <scope>NUCLEOTIDE SEQUENCE</scope>
</reference>